<sequence length="117" mass="13803">MNRKEEIKRLPFVVSAYKQIYRSESCCGICNLPWSVCSHEHIDITDKYGVFYVCPYCWENNDLQTILKATTQGYLSQFHSCSTDEDKAHFLEEHKLVDILMKTEQKYISTHSEKQEK</sequence>
<gene>
    <name evidence="1" type="ORF">GAQ59_13105</name>
</gene>
<dbReference type="Proteomes" id="UP000433928">
    <property type="component" value="Unassembled WGS sequence"/>
</dbReference>
<evidence type="ECO:0000313" key="2">
    <source>
        <dbReference type="Proteomes" id="UP000433928"/>
    </source>
</evidence>
<organism evidence="1 2">
    <name type="scientific">Bacteroides uniformis</name>
    <dbReference type="NCBI Taxonomy" id="820"/>
    <lineage>
        <taxon>Bacteria</taxon>
        <taxon>Pseudomonadati</taxon>
        <taxon>Bacteroidota</taxon>
        <taxon>Bacteroidia</taxon>
        <taxon>Bacteroidales</taxon>
        <taxon>Bacteroidaceae</taxon>
        <taxon>Bacteroides</taxon>
    </lineage>
</organism>
<reference evidence="1 2" key="1">
    <citation type="journal article" date="2019" name="Nat. Med.">
        <title>A library of human gut bacterial isolates paired with longitudinal multiomics data enables mechanistic microbiome research.</title>
        <authorList>
            <person name="Poyet M."/>
            <person name="Groussin M."/>
            <person name="Gibbons S.M."/>
            <person name="Avila-Pacheco J."/>
            <person name="Jiang X."/>
            <person name="Kearney S.M."/>
            <person name="Perrotta A.R."/>
            <person name="Berdy B."/>
            <person name="Zhao S."/>
            <person name="Lieberman T.D."/>
            <person name="Swanson P.K."/>
            <person name="Smith M."/>
            <person name="Roesemann S."/>
            <person name="Alexander J.E."/>
            <person name="Rich S.A."/>
            <person name="Livny J."/>
            <person name="Vlamakis H."/>
            <person name="Clish C."/>
            <person name="Bullock K."/>
            <person name="Deik A."/>
            <person name="Scott J."/>
            <person name="Pierce K.A."/>
            <person name="Xavier R.J."/>
            <person name="Alm E.J."/>
        </authorList>
    </citation>
    <scope>NUCLEOTIDE SEQUENCE [LARGE SCALE GENOMIC DNA]</scope>
    <source>
        <strain evidence="1 2">BIOML-A27</strain>
    </source>
</reference>
<protein>
    <submittedName>
        <fullName evidence="1">Uncharacterized protein</fullName>
    </submittedName>
</protein>
<evidence type="ECO:0000313" key="1">
    <source>
        <dbReference type="EMBL" id="KAB4168984.1"/>
    </source>
</evidence>
<dbReference type="AlphaFoldDB" id="A0A6A2FKX5"/>
<proteinExistence type="predicted"/>
<accession>A0A6A2FKX5</accession>
<comment type="caution">
    <text evidence="1">The sequence shown here is derived from an EMBL/GenBank/DDBJ whole genome shotgun (WGS) entry which is preliminary data.</text>
</comment>
<name>A0A6A2FKX5_BACUN</name>
<dbReference type="RefSeq" id="WP_038610155.1">
    <property type="nucleotide sequence ID" value="NZ_JBBNMO010000014.1"/>
</dbReference>
<dbReference type="EMBL" id="WCUG01000010">
    <property type="protein sequence ID" value="KAB4168984.1"/>
    <property type="molecule type" value="Genomic_DNA"/>
</dbReference>